<accession>A0A388LW80</accession>
<organism evidence="2 3">
    <name type="scientific">Chara braunii</name>
    <name type="common">Braun's stonewort</name>
    <dbReference type="NCBI Taxonomy" id="69332"/>
    <lineage>
        <taxon>Eukaryota</taxon>
        <taxon>Viridiplantae</taxon>
        <taxon>Streptophyta</taxon>
        <taxon>Charophyceae</taxon>
        <taxon>Charales</taxon>
        <taxon>Characeae</taxon>
        <taxon>Chara</taxon>
    </lineage>
</organism>
<feature type="region of interest" description="Disordered" evidence="1">
    <location>
        <begin position="466"/>
        <end position="511"/>
    </location>
</feature>
<feature type="region of interest" description="Disordered" evidence="1">
    <location>
        <begin position="409"/>
        <end position="448"/>
    </location>
</feature>
<proteinExistence type="predicted"/>
<sequence length="1084" mass="122848">MMDDDDNNAGGECECLVDDKCVTMTEEGELFEYTVRWEPNVVQPGLYRGKRCFAINCNERWISVEAPSPEIWDHFTFAIVEERVHRLNPLVPRDALTLHSFTIHKLLKERKQLQLNDFFYDNMELSVPWFVTAEDARSNSCSEDDPRRDPRWGWVPLTIPVATAVVRVRRQDVMGNWWLVQYINEKFTFGTFDSETWVEKKSEREEGEHGNSVDSSVPLKNPVPLIFADDHTFSEDPGYWKGKLTMAAKAPSSHWLPLGFMKEGLVGDWQFMVVLARVSLCNPDILDKKVLYDHANHNWQRINVEDRQMIVCGYDSKSKQRMWLIGTDDDGDDDTDKDVTFQCLENLRERFHSLALLGWVPVIWKEECVDQSPVHVTFKDPLGVPFDLVYEKGLLRHCMYSAEVSRNNGVCTEPEDADDEVGGGSENEGDTPGMPQRERENDEPLMSEDSKLEAIRLLKKNVDAKNDNVRKKAAKVNHAREERAKRKENEDEHVSKRKGRKQKENVDGGQTRRWKFRPGTVALRDIRKMQKFVDRLIPFAPFVRFAAEGMSAPHEIIATQTVIQFATPSVHYDSDVQLQELRQRVPRYFDVHIDVHATVACNIDKMHDASVFLDRLHHSPNLESTTVSHPNRLIDIQSYTEKSLLDWITEQSDVDMNKNQRGGTYTKPAYRKKLQSKIRDAQMRLSFNPGLLKPGATEVLCLSQMTNKNCVQPACLAELPVIVADGIEYFLLDQLMDLTRKSKSDRNVIHCILHPVITDVLAGGETVEYSLAPPSFSSELSNYIRDSNIEIAVRAICAAPTEVDRQRKRQESWDLVAAECNKTIVEKKEDIGDGSEQQNELALAMFTVDPGSKKVTTHDVKAEDLILQWTLLNSYHSTGHEENPSPCKGMKRKFERSFVCNGDNSENLVLISQQFGMSDVKHQGEAEEAIGAEVDTESCDIFEVKLEDAFIDKDFCKIPGTKDNSEAGWCHALLRLARHYNEPHPALRVVDGAASPDGKLLQLAVSSLMRTCETGKDFSCGGKSWFVLVNKEVVMYTYEGWGDNLGCLVLGAVARADGHDVHPSLSNATAILSTICRNHAPSSG</sequence>
<feature type="compositionally biased region" description="Basic and acidic residues" evidence="1">
    <location>
        <begin position="478"/>
        <end position="494"/>
    </location>
</feature>
<name>A0A388LW80_CHABU</name>
<protein>
    <submittedName>
        <fullName evidence="2">Uncharacterized protein</fullName>
    </submittedName>
</protein>
<dbReference type="Gramene" id="GBG86479">
    <property type="protein sequence ID" value="GBG86479"/>
    <property type="gene ID" value="CBR_g41474"/>
</dbReference>
<gene>
    <name evidence="2" type="ORF">CBR_g41474</name>
</gene>
<comment type="caution">
    <text evidence="2">The sequence shown here is derived from an EMBL/GenBank/DDBJ whole genome shotgun (WGS) entry which is preliminary data.</text>
</comment>
<dbReference type="SUPFAM" id="SSF47113">
    <property type="entry name" value="Histone-fold"/>
    <property type="match status" value="1"/>
</dbReference>
<dbReference type="GO" id="GO:0046982">
    <property type="term" value="F:protein heterodimerization activity"/>
    <property type="evidence" value="ECO:0007669"/>
    <property type="project" value="InterPro"/>
</dbReference>
<dbReference type="AlphaFoldDB" id="A0A388LW80"/>
<dbReference type="Proteomes" id="UP000265515">
    <property type="component" value="Unassembled WGS sequence"/>
</dbReference>
<evidence type="ECO:0000313" key="2">
    <source>
        <dbReference type="EMBL" id="GBG86479.1"/>
    </source>
</evidence>
<dbReference type="InterPro" id="IPR009072">
    <property type="entry name" value="Histone-fold"/>
</dbReference>
<feature type="compositionally biased region" description="Basic and acidic residues" evidence="1">
    <location>
        <begin position="436"/>
        <end position="448"/>
    </location>
</feature>
<reference evidence="2 3" key="1">
    <citation type="journal article" date="2018" name="Cell">
        <title>The Chara Genome: Secondary Complexity and Implications for Plant Terrestrialization.</title>
        <authorList>
            <person name="Nishiyama T."/>
            <person name="Sakayama H."/>
            <person name="Vries J.D."/>
            <person name="Buschmann H."/>
            <person name="Saint-Marcoux D."/>
            <person name="Ullrich K.K."/>
            <person name="Haas F.B."/>
            <person name="Vanderstraeten L."/>
            <person name="Becker D."/>
            <person name="Lang D."/>
            <person name="Vosolsobe S."/>
            <person name="Rombauts S."/>
            <person name="Wilhelmsson P.K.I."/>
            <person name="Janitza P."/>
            <person name="Kern R."/>
            <person name="Heyl A."/>
            <person name="Rumpler F."/>
            <person name="Villalobos L.I.A.C."/>
            <person name="Clay J.M."/>
            <person name="Skokan R."/>
            <person name="Toyoda A."/>
            <person name="Suzuki Y."/>
            <person name="Kagoshima H."/>
            <person name="Schijlen E."/>
            <person name="Tajeshwar N."/>
            <person name="Catarino B."/>
            <person name="Hetherington A.J."/>
            <person name="Saltykova A."/>
            <person name="Bonnot C."/>
            <person name="Breuninger H."/>
            <person name="Symeonidi A."/>
            <person name="Radhakrishnan G.V."/>
            <person name="Van Nieuwerburgh F."/>
            <person name="Deforce D."/>
            <person name="Chang C."/>
            <person name="Karol K.G."/>
            <person name="Hedrich R."/>
            <person name="Ulvskov P."/>
            <person name="Glockner G."/>
            <person name="Delwiche C.F."/>
            <person name="Petrasek J."/>
            <person name="Van de Peer Y."/>
            <person name="Friml J."/>
            <person name="Beilby M."/>
            <person name="Dolan L."/>
            <person name="Kohara Y."/>
            <person name="Sugano S."/>
            <person name="Fujiyama A."/>
            <person name="Delaux P.-M."/>
            <person name="Quint M."/>
            <person name="TheiBen G."/>
            <person name="Hagemann M."/>
            <person name="Harholt J."/>
            <person name="Dunand C."/>
            <person name="Zachgo S."/>
            <person name="Langdale J."/>
            <person name="Maumus F."/>
            <person name="Straeten D.V.D."/>
            <person name="Gould S.B."/>
            <person name="Rensing S.A."/>
        </authorList>
    </citation>
    <scope>NUCLEOTIDE SEQUENCE [LARGE SCALE GENOMIC DNA]</scope>
    <source>
        <strain evidence="2 3">S276</strain>
    </source>
</reference>
<keyword evidence="3" id="KW-1185">Reference proteome</keyword>
<evidence type="ECO:0000313" key="3">
    <source>
        <dbReference type="Proteomes" id="UP000265515"/>
    </source>
</evidence>
<dbReference type="Gene3D" id="1.10.20.10">
    <property type="entry name" value="Histone, subunit A"/>
    <property type="match status" value="1"/>
</dbReference>
<dbReference type="STRING" id="69332.A0A388LW80"/>
<dbReference type="EMBL" id="BFEA01000566">
    <property type="protein sequence ID" value="GBG86479.1"/>
    <property type="molecule type" value="Genomic_DNA"/>
</dbReference>
<evidence type="ECO:0000256" key="1">
    <source>
        <dbReference type="SAM" id="MobiDB-lite"/>
    </source>
</evidence>